<reference evidence="1 2" key="1">
    <citation type="submission" date="2024-08" db="EMBL/GenBank/DDBJ databases">
        <title>Oceanimonas smirnovii Genome sequencing and assembly.</title>
        <authorList>
            <person name="Tang B."/>
        </authorList>
    </citation>
    <scope>NUCLEOTIDE SEQUENCE [LARGE SCALE GENOMIC DNA]</scope>
    <source>
        <strain evidence="1 2">OS2020-119</strain>
    </source>
</reference>
<dbReference type="SUPFAM" id="SSF52317">
    <property type="entry name" value="Class I glutamine amidotransferase-like"/>
    <property type="match status" value="1"/>
</dbReference>
<dbReference type="InterPro" id="IPR029062">
    <property type="entry name" value="Class_I_gatase-like"/>
</dbReference>
<name>A0ABW7P4J5_9GAMM</name>
<dbReference type="PANTHER" id="PTHR43235">
    <property type="entry name" value="GLUTAMINE AMIDOTRANSFERASE PB2B2.05-RELATED"/>
    <property type="match status" value="1"/>
</dbReference>
<dbReference type="GO" id="GO:0033969">
    <property type="term" value="F:gamma-glutamyl-gamma-aminobutyrate hydrolase activity"/>
    <property type="evidence" value="ECO:0007669"/>
    <property type="project" value="UniProtKB-EC"/>
</dbReference>
<organism evidence="1 2">
    <name type="scientific">Oceanimonas smirnovii</name>
    <dbReference type="NCBI Taxonomy" id="264574"/>
    <lineage>
        <taxon>Bacteria</taxon>
        <taxon>Pseudomonadati</taxon>
        <taxon>Pseudomonadota</taxon>
        <taxon>Gammaproteobacteria</taxon>
        <taxon>Aeromonadales</taxon>
        <taxon>Aeromonadaceae</taxon>
        <taxon>Oceanimonas</taxon>
    </lineage>
</organism>
<evidence type="ECO:0000313" key="1">
    <source>
        <dbReference type="EMBL" id="MFH7566411.1"/>
    </source>
</evidence>
<sequence length="256" mass="27785">MSMVYIFNKPWVGVILCQQQLGPHPGLTVQQKYLDAIVAAGAVPVPLVHQLGVDEQSLDAMLARLDGILLTGSYSNMEPHHYGETGEEAHTDKGRDRLSLRLIAAAQTMKMPLFGICRGFQEMVVASGGSLHRRLHETGLFAEHRENKELPLEQQYAPAHSITPVAGGVLARLAGDAELNVNSLHMQGAKSTGPGVQVEATAPDGLVEAISFVNHPFALGVQWHPEWQSRENPLSRALFDGFVAACHDYAGQRSRG</sequence>
<dbReference type="PANTHER" id="PTHR43235:SF1">
    <property type="entry name" value="GLUTAMINE AMIDOTRANSFERASE PB2B2.05-RELATED"/>
    <property type="match status" value="1"/>
</dbReference>
<gene>
    <name evidence="1" type="primary">puuD</name>
    <name evidence="1" type="ORF">AB9R89_13925</name>
</gene>
<dbReference type="CDD" id="cd01745">
    <property type="entry name" value="GATase1_2"/>
    <property type="match status" value="1"/>
</dbReference>
<accession>A0ABW7P4J5</accession>
<dbReference type="EC" id="3.5.1.94" evidence="1"/>
<dbReference type="RefSeq" id="WP_395545841.1">
    <property type="nucleotide sequence ID" value="NZ_JBGFTR010000028.1"/>
</dbReference>
<comment type="caution">
    <text evidence="1">The sequence shown here is derived from an EMBL/GenBank/DDBJ whole genome shotgun (WGS) entry which is preliminary data.</text>
</comment>
<dbReference type="Gene3D" id="3.40.50.880">
    <property type="match status" value="1"/>
</dbReference>
<dbReference type="InterPro" id="IPR044668">
    <property type="entry name" value="PuuD-like"/>
</dbReference>
<dbReference type="EMBL" id="JBGFTR010000028">
    <property type="protein sequence ID" value="MFH7566411.1"/>
    <property type="molecule type" value="Genomic_DNA"/>
</dbReference>
<dbReference type="NCBIfam" id="NF008471">
    <property type="entry name" value="PRK11366.1"/>
    <property type="match status" value="1"/>
</dbReference>
<dbReference type="PROSITE" id="PS51273">
    <property type="entry name" value="GATASE_TYPE_1"/>
    <property type="match status" value="1"/>
</dbReference>
<dbReference type="InterPro" id="IPR011697">
    <property type="entry name" value="Peptidase_C26"/>
</dbReference>
<dbReference type="Pfam" id="PF07722">
    <property type="entry name" value="Peptidase_C26"/>
    <property type="match status" value="1"/>
</dbReference>
<dbReference type="Proteomes" id="UP001610706">
    <property type="component" value="Unassembled WGS sequence"/>
</dbReference>
<proteinExistence type="predicted"/>
<keyword evidence="1" id="KW-0378">Hydrolase</keyword>
<keyword evidence="2" id="KW-1185">Reference proteome</keyword>
<evidence type="ECO:0000313" key="2">
    <source>
        <dbReference type="Proteomes" id="UP001610706"/>
    </source>
</evidence>
<protein>
    <submittedName>
        <fullName evidence="1">Gamma-glutamyl-gamma-aminobutyrate hydrolase</fullName>
        <ecNumber evidence="1">3.5.1.94</ecNumber>
    </submittedName>
</protein>